<evidence type="ECO:0000259" key="8">
    <source>
        <dbReference type="PROSITE" id="PS50835"/>
    </source>
</evidence>
<dbReference type="GO" id="GO:0009617">
    <property type="term" value="P:response to bacterium"/>
    <property type="evidence" value="ECO:0007669"/>
    <property type="project" value="TreeGrafter"/>
</dbReference>
<dbReference type="CDD" id="cd00099">
    <property type="entry name" value="IgV"/>
    <property type="match status" value="1"/>
</dbReference>
<keyword evidence="4" id="KW-0391">Immunity</keyword>
<dbReference type="InterPro" id="IPR036179">
    <property type="entry name" value="Ig-like_dom_sf"/>
</dbReference>
<feature type="domain" description="Ig-like" evidence="8">
    <location>
        <begin position="30"/>
        <end position="133"/>
    </location>
</feature>
<evidence type="ECO:0000313" key="10">
    <source>
        <dbReference type="Proteomes" id="UP000472265"/>
    </source>
</evidence>
<dbReference type="Proteomes" id="UP000472265">
    <property type="component" value="Chromosome 1"/>
</dbReference>
<keyword evidence="6" id="KW-1015">Disulfide bond</keyword>
<accession>A0A671XMJ1</accession>
<dbReference type="OMA" id="CNTEHIS"/>
<comment type="subcellular location">
    <subcellularLocation>
        <location evidence="1">Cell membrane</location>
    </subcellularLocation>
</comment>
<dbReference type="PROSITE" id="PS50835">
    <property type="entry name" value="IG_LIKE"/>
    <property type="match status" value="1"/>
</dbReference>
<keyword evidence="10" id="KW-1185">Reference proteome</keyword>
<dbReference type="PANTHER" id="PTHR19433:SF111">
    <property type="entry name" value="T CELL RECEPTOR ALPHA VARIABLE 4"/>
    <property type="match status" value="1"/>
</dbReference>
<evidence type="ECO:0000256" key="3">
    <source>
        <dbReference type="ARBA" id="ARBA00022729"/>
    </source>
</evidence>
<dbReference type="GO" id="GO:0005886">
    <property type="term" value="C:plasma membrane"/>
    <property type="evidence" value="ECO:0007669"/>
    <property type="project" value="UniProtKB-SubCell"/>
</dbReference>
<dbReference type="Pfam" id="PF07686">
    <property type="entry name" value="V-set"/>
    <property type="match status" value="1"/>
</dbReference>
<evidence type="ECO:0000256" key="1">
    <source>
        <dbReference type="ARBA" id="ARBA00004236"/>
    </source>
</evidence>
<keyword evidence="2" id="KW-1003">Cell membrane</keyword>
<reference evidence="9" key="2">
    <citation type="submission" date="2025-08" db="UniProtKB">
        <authorList>
            <consortium name="Ensembl"/>
        </authorList>
    </citation>
    <scope>IDENTIFICATION</scope>
</reference>
<evidence type="ECO:0000256" key="2">
    <source>
        <dbReference type="ARBA" id="ARBA00022475"/>
    </source>
</evidence>
<dbReference type="PANTHER" id="PTHR19433">
    <property type="entry name" value="T-CELL RECEPTOR ALPHA CHAIN V REGION-RELATED"/>
    <property type="match status" value="1"/>
</dbReference>
<organism evidence="9 10">
    <name type="scientific">Sparus aurata</name>
    <name type="common">Gilthead sea bream</name>
    <dbReference type="NCBI Taxonomy" id="8175"/>
    <lineage>
        <taxon>Eukaryota</taxon>
        <taxon>Metazoa</taxon>
        <taxon>Chordata</taxon>
        <taxon>Craniata</taxon>
        <taxon>Vertebrata</taxon>
        <taxon>Euteleostomi</taxon>
        <taxon>Actinopterygii</taxon>
        <taxon>Neopterygii</taxon>
        <taxon>Teleostei</taxon>
        <taxon>Neoteleostei</taxon>
        <taxon>Acanthomorphata</taxon>
        <taxon>Eupercaria</taxon>
        <taxon>Spariformes</taxon>
        <taxon>Sparidae</taxon>
        <taxon>Sparus</taxon>
    </lineage>
</organism>
<dbReference type="InterPro" id="IPR052051">
    <property type="entry name" value="TCR_complex_component"/>
</dbReference>
<dbReference type="InterPro" id="IPR007110">
    <property type="entry name" value="Ig-like_dom"/>
</dbReference>
<dbReference type="Ensembl" id="ENSSAUT00010052664.1">
    <property type="protein sequence ID" value="ENSSAUP00010050065.1"/>
    <property type="gene ID" value="ENSSAUG00010020881.1"/>
</dbReference>
<keyword evidence="3" id="KW-0732">Signal</keyword>
<keyword evidence="5" id="KW-0472">Membrane</keyword>
<reference evidence="9" key="3">
    <citation type="submission" date="2025-09" db="UniProtKB">
        <authorList>
            <consortium name="Ensembl"/>
        </authorList>
    </citation>
    <scope>IDENTIFICATION</scope>
</reference>
<dbReference type="InParanoid" id="A0A671XMJ1"/>
<reference evidence="9" key="1">
    <citation type="submission" date="2021-04" db="EMBL/GenBank/DDBJ databases">
        <authorList>
            <consortium name="Wellcome Sanger Institute Data Sharing"/>
        </authorList>
    </citation>
    <scope>NUCLEOTIDE SEQUENCE [LARGE SCALE GENOMIC DNA]</scope>
</reference>
<dbReference type="GO" id="GO:0002376">
    <property type="term" value="P:immune system process"/>
    <property type="evidence" value="ECO:0007669"/>
    <property type="project" value="UniProtKB-KW"/>
</dbReference>
<evidence type="ECO:0000256" key="7">
    <source>
        <dbReference type="ARBA" id="ARBA00023180"/>
    </source>
</evidence>
<keyword evidence="7" id="KW-0325">Glycoprotein</keyword>
<dbReference type="AlphaFoldDB" id="A0A671XMJ1"/>
<name>A0A671XMJ1_SPAAU</name>
<dbReference type="SUPFAM" id="SSF48726">
    <property type="entry name" value="Immunoglobulin"/>
    <property type="match status" value="1"/>
</dbReference>
<evidence type="ECO:0000256" key="4">
    <source>
        <dbReference type="ARBA" id="ARBA00022859"/>
    </source>
</evidence>
<evidence type="ECO:0000313" key="9">
    <source>
        <dbReference type="Ensembl" id="ENSSAUP00010050065.1"/>
    </source>
</evidence>
<dbReference type="Gene3D" id="2.60.40.10">
    <property type="entry name" value="Immunoglobulins"/>
    <property type="match status" value="1"/>
</dbReference>
<evidence type="ECO:0000256" key="5">
    <source>
        <dbReference type="ARBA" id="ARBA00023136"/>
    </source>
</evidence>
<evidence type="ECO:0000256" key="6">
    <source>
        <dbReference type="ARBA" id="ARBA00023157"/>
    </source>
</evidence>
<protein>
    <recommendedName>
        <fullName evidence="8">Ig-like domain-containing protein</fullName>
    </recommendedName>
</protein>
<sequence>MVPVPCNTEHISNCFYDCVCVTGVVSYSHDQVTGSVLEVSVQPGDNITLYCDCKKSTGVYIVWYRNCSHENQPPLILKTKDTRILEIFPRFKFVENTFSNSFDLLIMNVTESDEGIYYCGTQHEKVEERDHIGSKTDYRFGNITTRIILSKYCGLIYLCTLNIYKILVGPKLRIVYQQGRVNSTLCIGLGWRYNNGNAGFFFLSCLMKT</sequence>
<dbReference type="InterPro" id="IPR013106">
    <property type="entry name" value="Ig_V-set"/>
</dbReference>
<dbReference type="InterPro" id="IPR003599">
    <property type="entry name" value="Ig_sub"/>
</dbReference>
<dbReference type="InterPro" id="IPR013783">
    <property type="entry name" value="Ig-like_fold"/>
</dbReference>
<dbReference type="GeneTree" id="ENSGT00400000023727"/>
<proteinExistence type="predicted"/>
<dbReference type="SMART" id="SM00409">
    <property type="entry name" value="IG"/>
    <property type="match status" value="1"/>
</dbReference>